<evidence type="ECO:0008006" key="3">
    <source>
        <dbReference type="Google" id="ProtNLM"/>
    </source>
</evidence>
<evidence type="ECO:0000313" key="2">
    <source>
        <dbReference type="Proteomes" id="UP001597283"/>
    </source>
</evidence>
<gene>
    <name evidence="1" type="ORF">ACFSC3_04770</name>
</gene>
<protein>
    <recommendedName>
        <fullName evidence="3">Outer membrane lipoprotein</fullName>
    </recommendedName>
</protein>
<keyword evidence="2" id="KW-1185">Reference proteome</keyword>
<proteinExistence type="predicted"/>
<sequence>MRFFFPLAALALTAGCVATPQETAREQARQDRDLARLDRDLRGWSPGRPQTCVQTRNANVRIYGDTLVYDDGGRRYLTKTGGGCFGLQRDDIIVTQSFMSQMCRGDIVRTVDRTAGFPSGACSFGDFVPYTKNGR</sequence>
<accession>A0ABW4NC41</accession>
<organism evidence="1 2">
    <name type="scientific">Sphingomonas floccifaciens</name>
    <dbReference type="NCBI Taxonomy" id="1844115"/>
    <lineage>
        <taxon>Bacteria</taxon>
        <taxon>Pseudomonadati</taxon>
        <taxon>Pseudomonadota</taxon>
        <taxon>Alphaproteobacteria</taxon>
        <taxon>Sphingomonadales</taxon>
        <taxon>Sphingomonadaceae</taxon>
        <taxon>Sphingomonas</taxon>
    </lineage>
</organism>
<reference evidence="2" key="1">
    <citation type="journal article" date="2019" name="Int. J. Syst. Evol. Microbiol.">
        <title>The Global Catalogue of Microorganisms (GCM) 10K type strain sequencing project: providing services to taxonomists for standard genome sequencing and annotation.</title>
        <authorList>
            <consortium name="The Broad Institute Genomics Platform"/>
            <consortium name="The Broad Institute Genome Sequencing Center for Infectious Disease"/>
            <person name="Wu L."/>
            <person name="Ma J."/>
        </authorList>
    </citation>
    <scope>NUCLEOTIDE SEQUENCE [LARGE SCALE GENOMIC DNA]</scope>
    <source>
        <strain evidence="2">Q85</strain>
    </source>
</reference>
<dbReference type="RefSeq" id="WP_380939259.1">
    <property type="nucleotide sequence ID" value="NZ_JBHUFC010000002.1"/>
</dbReference>
<evidence type="ECO:0000313" key="1">
    <source>
        <dbReference type="EMBL" id="MFD1786880.1"/>
    </source>
</evidence>
<dbReference type="EMBL" id="JBHUFC010000002">
    <property type="protein sequence ID" value="MFD1786880.1"/>
    <property type="molecule type" value="Genomic_DNA"/>
</dbReference>
<name>A0ABW4NC41_9SPHN</name>
<dbReference type="PROSITE" id="PS51257">
    <property type="entry name" value="PROKAR_LIPOPROTEIN"/>
    <property type="match status" value="1"/>
</dbReference>
<comment type="caution">
    <text evidence="1">The sequence shown here is derived from an EMBL/GenBank/DDBJ whole genome shotgun (WGS) entry which is preliminary data.</text>
</comment>
<dbReference type="Proteomes" id="UP001597283">
    <property type="component" value="Unassembled WGS sequence"/>
</dbReference>